<dbReference type="Pfam" id="PF01494">
    <property type="entry name" value="FAD_binding_3"/>
    <property type="match status" value="1"/>
</dbReference>
<name>A0ABQ5RPJ0_9CHLO</name>
<feature type="domain" description="FAD-binding" evidence="5">
    <location>
        <begin position="456"/>
        <end position="530"/>
    </location>
</feature>
<evidence type="ECO:0000313" key="7">
    <source>
        <dbReference type="Proteomes" id="UP001165090"/>
    </source>
</evidence>
<dbReference type="Proteomes" id="UP001165090">
    <property type="component" value="Unassembled WGS sequence"/>
</dbReference>
<feature type="region of interest" description="Disordered" evidence="2">
    <location>
        <begin position="67"/>
        <end position="94"/>
    </location>
</feature>
<evidence type="ECO:0000256" key="2">
    <source>
        <dbReference type="SAM" id="MobiDB-lite"/>
    </source>
</evidence>
<organism evidence="6 7">
    <name type="scientific">Volvox africanus</name>
    <dbReference type="NCBI Taxonomy" id="51714"/>
    <lineage>
        <taxon>Eukaryota</taxon>
        <taxon>Viridiplantae</taxon>
        <taxon>Chlorophyta</taxon>
        <taxon>core chlorophytes</taxon>
        <taxon>Chlorophyceae</taxon>
        <taxon>CS clade</taxon>
        <taxon>Chlamydomonadales</taxon>
        <taxon>Volvocaceae</taxon>
        <taxon>Volvox</taxon>
    </lineage>
</organism>
<dbReference type="SUPFAM" id="SSF51905">
    <property type="entry name" value="FAD/NAD(P)-binding domain"/>
    <property type="match status" value="1"/>
</dbReference>
<protein>
    <recommendedName>
        <fullName evidence="8">FAD-binding domain-containing protein</fullName>
    </recommendedName>
</protein>
<keyword evidence="1" id="KW-0560">Oxidoreductase</keyword>
<evidence type="ECO:0000313" key="6">
    <source>
        <dbReference type="EMBL" id="GLI59450.1"/>
    </source>
</evidence>
<dbReference type="PANTHER" id="PTHR46028">
    <property type="entry name" value="KYNURENINE 3-MONOOXYGENASE"/>
    <property type="match status" value="1"/>
</dbReference>
<keyword evidence="7" id="KW-1185">Reference proteome</keyword>
<keyword evidence="1" id="KW-0503">Monooxygenase</keyword>
<evidence type="ECO:0000256" key="1">
    <source>
        <dbReference type="ARBA" id="ARBA00023033"/>
    </source>
</evidence>
<dbReference type="Gene3D" id="3.50.50.60">
    <property type="entry name" value="FAD/NAD(P)-binding domain"/>
    <property type="match status" value="2"/>
</dbReference>
<comment type="caution">
    <text evidence="6">The sequence shown here is derived from an EMBL/GenBank/DDBJ whole genome shotgun (WGS) entry which is preliminary data.</text>
</comment>
<proteinExistence type="predicted"/>
<dbReference type="InterPro" id="IPR036188">
    <property type="entry name" value="FAD/NAD-bd_sf"/>
</dbReference>
<dbReference type="PANTHER" id="PTHR46028:SF7">
    <property type="entry name" value="KYNURENINE 3-MONOOXYGENASE-RELATED"/>
    <property type="match status" value="1"/>
</dbReference>
<feature type="transmembrane region" description="Helical" evidence="3">
    <location>
        <begin position="670"/>
        <end position="697"/>
    </location>
</feature>
<keyword evidence="3" id="KW-0472">Membrane</keyword>
<dbReference type="EMBL" id="BSDZ01000004">
    <property type="protein sequence ID" value="GLI59450.1"/>
    <property type="molecule type" value="Genomic_DNA"/>
</dbReference>
<keyword evidence="3" id="KW-0812">Transmembrane</keyword>
<dbReference type="Pfam" id="PF01266">
    <property type="entry name" value="DAO"/>
    <property type="match status" value="1"/>
</dbReference>
<keyword evidence="3" id="KW-1133">Transmembrane helix</keyword>
<evidence type="ECO:0008006" key="8">
    <source>
        <dbReference type="Google" id="ProtNLM"/>
    </source>
</evidence>
<evidence type="ECO:0000259" key="5">
    <source>
        <dbReference type="Pfam" id="PF01494"/>
    </source>
</evidence>
<feature type="transmembrane region" description="Helical" evidence="3">
    <location>
        <begin position="562"/>
        <end position="583"/>
    </location>
</feature>
<dbReference type="PRINTS" id="PR00420">
    <property type="entry name" value="RNGMNOXGNASE"/>
</dbReference>
<evidence type="ECO:0000256" key="3">
    <source>
        <dbReference type="SAM" id="Phobius"/>
    </source>
</evidence>
<gene>
    <name evidence="6" type="ORF">VaNZ11_001276</name>
</gene>
<dbReference type="InterPro" id="IPR006076">
    <property type="entry name" value="FAD-dep_OxRdtase"/>
</dbReference>
<accession>A0ABQ5RPJ0</accession>
<reference evidence="6 7" key="1">
    <citation type="journal article" date="2023" name="IScience">
        <title>Expanded male sex-determining region conserved during the evolution of homothallism in the green alga Volvox.</title>
        <authorList>
            <person name="Yamamoto K."/>
            <person name="Matsuzaki R."/>
            <person name="Mahakham W."/>
            <person name="Heman W."/>
            <person name="Sekimoto H."/>
            <person name="Kawachi M."/>
            <person name="Minakuchi Y."/>
            <person name="Toyoda A."/>
            <person name="Nozaki H."/>
        </authorList>
    </citation>
    <scope>NUCLEOTIDE SEQUENCE [LARGE SCALE GENOMIC DNA]</scope>
    <source>
        <strain evidence="6 7">NIES-4468</strain>
    </source>
</reference>
<sequence>MELSSSFLRDHALYRRAQRFNRTISSCNRTSGCPRTRQSHFFIRWVLQVPKVRSFLKLPVAATLSQSQQQHKPLHVPHVGGDTSSAATSMGPEHDWEPLNSRTAVIVGAGPAGCTLAMHLAKAGWRVRIYEKRPEPGPVTSSRQRSWVLAMYPRGIRPVKAVAEVPLLRERAYKGLVVGAGKPGSKPIVLERTGVLMDRTLLATSLLDAAREQYGSRVEFAFSSSLDTVDFTRQVASFRSSSSSSSSGSSSYCDNITEASDTATTDLNGDTAVRAAASQATLAAEAAEGGRGGGASQAAAALLEVPYDLLVGADGSSSTLRRLLSESFPGRYDTTVLGGPEAAGSSCYKSVYGLPAVPQAEAWAPDSAVPDSERLQGEFFFVLSGGDKGFISVCRDIDGSYCGYLAARRELFEAMHTQEDYMFLLPQLCPQLPAEWLPMLAEKLLTAPLSNFPLMRSLPSFWGRGGVVLVGDAAHTVTPSLGQGLNSALEDCELLVGHLRKEAVAGEGTAGIDMALRRYSESRAPDVRALQELELLQSSSLTPLSAVREEPLFLIQLLARKWIMIQYSGLALLGTIVATVQAASRKNQQQQLQYSAHQLGIVGDLQVHGVKGSSEGHDANRSEAIADANVQAVARADILGRQLDATYVRSPPMYELLREHLPYQEMLVRVYGMAALGTGISAALLYVLCGAIGSWGARAISG</sequence>
<dbReference type="InterPro" id="IPR002938">
    <property type="entry name" value="FAD-bd"/>
</dbReference>
<evidence type="ECO:0000259" key="4">
    <source>
        <dbReference type="Pfam" id="PF01266"/>
    </source>
</evidence>
<feature type="domain" description="FAD dependent oxidoreductase" evidence="4">
    <location>
        <begin position="104"/>
        <end position="152"/>
    </location>
</feature>